<protein>
    <submittedName>
        <fullName evidence="3">Uncharacterized protein</fullName>
    </submittedName>
</protein>
<name>A0A1I2JAJ8_9CLOT</name>
<reference evidence="3 4" key="1">
    <citation type="submission" date="2016-10" db="EMBL/GenBank/DDBJ databases">
        <authorList>
            <person name="de Groot N.N."/>
        </authorList>
    </citation>
    <scope>NUCLEOTIDE SEQUENCE [LARGE SCALE GENOMIC DNA]</scope>
    <source>
        <strain evidence="3 4">NLAE-zl-G419</strain>
    </source>
</reference>
<dbReference type="InterPro" id="IPR054688">
    <property type="entry name" value="CD1247_N"/>
</dbReference>
<dbReference type="Proteomes" id="UP000246114">
    <property type="component" value="Unassembled WGS sequence"/>
</dbReference>
<evidence type="ECO:0000313" key="5">
    <source>
        <dbReference type="Proteomes" id="UP000246114"/>
    </source>
</evidence>
<gene>
    <name evidence="2" type="ORF">DBY38_09480</name>
    <name evidence="3" type="ORF">SAMN04487885_101147</name>
</gene>
<dbReference type="Proteomes" id="UP000182135">
    <property type="component" value="Unassembled WGS sequence"/>
</dbReference>
<dbReference type="EMBL" id="FOOE01000001">
    <property type="protein sequence ID" value="SFF49936.1"/>
    <property type="molecule type" value="Genomic_DNA"/>
</dbReference>
<dbReference type="EMBL" id="QAMZ01000045">
    <property type="protein sequence ID" value="PWL52723.1"/>
    <property type="molecule type" value="Genomic_DNA"/>
</dbReference>
<keyword evidence="1" id="KW-0175">Coiled coil</keyword>
<organism evidence="3 4">
    <name type="scientific">Clostridium cadaveris</name>
    <dbReference type="NCBI Taxonomy" id="1529"/>
    <lineage>
        <taxon>Bacteria</taxon>
        <taxon>Bacillati</taxon>
        <taxon>Bacillota</taxon>
        <taxon>Clostridia</taxon>
        <taxon>Eubacteriales</taxon>
        <taxon>Clostridiaceae</taxon>
        <taxon>Clostridium</taxon>
    </lineage>
</organism>
<keyword evidence="4" id="KW-1185">Reference proteome</keyword>
<sequence length="129" mass="15136">MKKDFQNDIALLKEMISGLEKESKEKAILASMIDVMEKLNDKVDSYYKDLEEYVDSVDRDLSEVKLDMYGLEEDFKEELDEELNIEDDKETRYIEIPCKNCNEIIYMDEDLVKAHVKIECPVCHGTLNE</sequence>
<dbReference type="AlphaFoldDB" id="A0A1I2JAJ8"/>
<reference evidence="2 5" key="2">
    <citation type="submission" date="2018-03" db="EMBL/GenBank/DDBJ databases">
        <title>The uncultured portion of the human microbiome is neutrally assembled.</title>
        <authorList>
            <person name="Jeraldo P."/>
            <person name="Boardman L."/>
            <person name="White B.A."/>
            <person name="Nelson H."/>
            <person name="Goldenfeld N."/>
            <person name="Chia N."/>
        </authorList>
    </citation>
    <scope>NUCLEOTIDE SEQUENCE [LARGE SCALE GENOMIC DNA]</scope>
    <source>
        <strain evidence="2">CIM:MAG 903</strain>
    </source>
</reference>
<evidence type="ECO:0000256" key="1">
    <source>
        <dbReference type="SAM" id="Coils"/>
    </source>
</evidence>
<dbReference type="OrthoDB" id="2381377at2"/>
<feature type="coiled-coil region" evidence="1">
    <location>
        <begin position="2"/>
        <end position="56"/>
    </location>
</feature>
<accession>A0A1I2JAJ8</accession>
<dbReference type="NCBIfam" id="NF045650">
    <property type="entry name" value="CD1247_Nterm"/>
    <property type="match status" value="1"/>
</dbReference>
<dbReference type="GeneID" id="90544784"/>
<dbReference type="RefSeq" id="WP_027638357.1">
    <property type="nucleotide sequence ID" value="NZ_BAAACD010000029.1"/>
</dbReference>
<dbReference type="STRING" id="1529.SAMN04487885_101147"/>
<evidence type="ECO:0000313" key="3">
    <source>
        <dbReference type="EMBL" id="SFF49936.1"/>
    </source>
</evidence>
<evidence type="ECO:0000313" key="4">
    <source>
        <dbReference type="Proteomes" id="UP000182135"/>
    </source>
</evidence>
<evidence type="ECO:0000313" key="2">
    <source>
        <dbReference type="EMBL" id="PWL52723.1"/>
    </source>
</evidence>
<proteinExistence type="predicted"/>